<reference evidence="3" key="1">
    <citation type="submission" date="2021-12" db="EMBL/GenBank/DDBJ databases">
        <authorList>
            <person name="Zaccaron A."/>
            <person name="Stergiopoulos I."/>
        </authorList>
    </citation>
    <scope>NUCLEOTIDE SEQUENCE</scope>
    <source>
        <strain evidence="3">Race5_Kim</strain>
    </source>
</reference>
<keyword evidence="4" id="KW-1185">Reference proteome</keyword>
<dbReference type="OrthoDB" id="1193027at2759"/>
<evidence type="ECO:0000313" key="4">
    <source>
        <dbReference type="Proteomes" id="UP000756132"/>
    </source>
</evidence>
<dbReference type="EMBL" id="CP090163">
    <property type="protein sequence ID" value="UJO11491.1"/>
    <property type="molecule type" value="Genomic_DNA"/>
</dbReference>
<evidence type="ECO:0008006" key="5">
    <source>
        <dbReference type="Google" id="ProtNLM"/>
    </source>
</evidence>
<keyword evidence="2" id="KW-0472">Membrane</keyword>
<evidence type="ECO:0000313" key="3">
    <source>
        <dbReference type="EMBL" id="UJO11491.1"/>
    </source>
</evidence>
<feature type="compositionally biased region" description="Basic residues" evidence="1">
    <location>
        <begin position="338"/>
        <end position="348"/>
    </location>
</feature>
<name>A0A9Q8P382_PASFU</name>
<feature type="region of interest" description="Disordered" evidence="1">
    <location>
        <begin position="188"/>
        <end position="207"/>
    </location>
</feature>
<keyword evidence="2" id="KW-1133">Transmembrane helix</keyword>
<evidence type="ECO:0000256" key="1">
    <source>
        <dbReference type="SAM" id="MobiDB-lite"/>
    </source>
</evidence>
<accession>A0A9Q8P382</accession>
<gene>
    <name evidence="3" type="ORF">CLAFUR5_01493</name>
</gene>
<keyword evidence="2" id="KW-0812">Transmembrane</keyword>
<reference evidence="3" key="2">
    <citation type="journal article" date="2022" name="Microb. Genom.">
        <title>A chromosome-scale genome assembly of the tomato pathogen Cladosporium fulvum reveals a compartmentalized genome architecture and the presence of a dispensable chromosome.</title>
        <authorList>
            <person name="Zaccaron A.Z."/>
            <person name="Chen L.H."/>
            <person name="Samaras A."/>
            <person name="Stergiopoulos I."/>
        </authorList>
    </citation>
    <scope>NUCLEOTIDE SEQUENCE</scope>
    <source>
        <strain evidence="3">Race5_Kim</strain>
    </source>
</reference>
<dbReference type="RefSeq" id="XP_047755857.1">
    <property type="nucleotide sequence ID" value="XM_047900641.1"/>
</dbReference>
<dbReference type="KEGG" id="ffu:CLAFUR5_01493"/>
<dbReference type="OMA" id="ANRMTGW"/>
<proteinExistence type="predicted"/>
<feature type="transmembrane region" description="Helical" evidence="2">
    <location>
        <begin position="12"/>
        <end position="33"/>
    </location>
</feature>
<dbReference type="AlphaFoldDB" id="A0A9Q8P382"/>
<dbReference type="Proteomes" id="UP000756132">
    <property type="component" value="Chromosome 1"/>
</dbReference>
<organism evidence="3 4">
    <name type="scientific">Passalora fulva</name>
    <name type="common">Tomato leaf mold</name>
    <name type="synonym">Cladosporium fulvum</name>
    <dbReference type="NCBI Taxonomy" id="5499"/>
    <lineage>
        <taxon>Eukaryota</taxon>
        <taxon>Fungi</taxon>
        <taxon>Dikarya</taxon>
        <taxon>Ascomycota</taxon>
        <taxon>Pezizomycotina</taxon>
        <taxon>Dothideomycetes</taxon>
        <taxon>Dothideomycetidae</taxon>
        <taxon>Mycosphaerellales</taxon>
        <taxon>Mycosphaerellaceae</taxon>
        <taxon>Fulvia</taxon>
    </lineage>
</organism>
<feature type="compositionally biased region" description="Polar residues" evidence="1">
    <location>
        <begin position="308"/>
        <end position="337"/>
    </location>
</feature>
<sequence>MGRGKGSFCKTIFAIVFAAAIVAVIVAVCAVYMPRIDDDHHESKVKVHNTAAFDNGGGSHKPTKDQYGGVEGKDEFKLYTGQASAFPKKEDWIAFDDMWESNQKLVVSACSDHGWGDNNSDEENERIKKEIQSVARASLVDHRFILAIILQEVSTSKIRSAIPVNQIAMQSKGCLRVKSTTSAKYDISTPGLMQSHNGSDYDPEHSKSSIRQMIQDGTQGTPHGDGLVQTLNKFGNAYAAARGYNSGALAKSGDLSDALGATTCYASDVTNRLTGWVKAPTKCSDDLTSSNTETAGSGEEASAAPVSTPEQSTTAQQAGSGLQSTDDGSYQPDSNGWRSRRRRTSRKL</sequence>
<dbReference type="GeneID" id="71981371"/>
<feature type="compositionally biased region" description="Low complexity" evidence="1">
    <location>
        <begin position="292"/>
        <end position="304"/>
    </location>
</feature>
<protein>
    <recommendedName>
        <fullName evidence="5">Transglycosylase SLT domain-containing protein</fullName>
    </recommendedName>
</protein>
<feature type="region of interest" description="Disordered" evidence="1">
    <location>
        <begin position="280"/>
        <end position="348"/>
    </location>
</feature>
<evidence type="ECO:0000256" key="2">
    <source>
        <dbReference type="SAM" id="Phobius"/>
    </source>
</evidence>